<keyword evidence="2" id="KW-1185">Reference proteome</keyword>
<dbReference type="PANTHER" id="PTHR33960">
    <property type="entry name" value="SIMILAR TO KIAA0825 PROTEIN"/>
    <property type="match status" value="1"/>
</dbReference>
<protein>
    <submittedName>
        <fullName evidence="1">(salmon louse) hypothetical protein</fullName>
    </submittedName>
</protein>
<dbReference type="PANTHER" id="PTHR33960:SF1">
    <property type="entry name" value="SIMILAR TO KIAA0825 PROTEIN"/>
    <property type="match status" value="1"/>
</dbReference>
<evidence type="ECO:0000313" key="2">
    <source>
        <dbReference type="Proteomes" id="UP000675881"/>
    </source>
</evidence>
<dbReference type="AlphaFoldDB" id="A0A7R8D5R1"/>
<dbReference type="OrthoDB" id="10007406at2759"/>
<name>A0A7R8D5R1_LEPSM</name>
<proteinExistence type="predicted"/>
<sequence>MEAEKLGRSLSVFKDKYEAIVKEMSYKANVEQGCDAESEEKAVEHKIGYPDGKFVELPLLNEYTGFHVKTELNNYTTTRKLNPIYLCTALHVVNESSGNSLEKWDIIFQIMDPKNIRKSEKHQDKVLSTVIRCDSMQKFEFKEDPLPSKKDFIATVKECTEKIYIHAGAMTCLLLENGDIIPLYSILGSVFLTLNKLNFYSNYFKEGDSDPFSNSTVTLKKIADTIAKKIIVYHKDVISSVILHEGESNDWNSETPPFEGQRISFNIQFWWYYMSGIRADLYNSLSSTIAKNILQAVLDDSLSILTVRYCQITPNPARMPQFRGDIFAILMVSVDFLLSLVSCLSHLFCPLPIHLASRSIHAKCTALTLALTLMGLPIKILHASIKKDESIVKSNKLDPIEKKSNPLNSHEDELIRWLSLTTLHASSTNNLKLLPNSSFVSILARHASLQPHPEWSLIVRLVLSRNMSFASLVMVNIGAYIPDEDSKPKQSGCNFLMCNRKCIGVAEKGWSQLVGTGILYIVMHGNPEADSLSIVLGPLLRKLSRSSWDILDANLIWNVQKPIWYRALLEILEPYFYPIINDLVEDVDGGKTWTISQVSDAIKKINVNIMDVAYCIPISFYQVCELLETLIPDSIRPLCDSIVVHFFFATVYNIITKLIPIFRKWKMQREKLNFLIALGEKLCRMESSPELQKIEGLTDASSKMKTEKNIEWDDGNEDFINVISEMVANSISEEPEGQMALKAVHRFVSYNSDWVRSSMSVSVLSNDIEILSNTIKPWDSTTFEDPSPFESVEHINGILFSTFLDIQIPSKTDLKCIFQHANPNLSLLLLQRRIEHSQRKKNSEKKKICDEMENLTQKTT</sequence>
<gene>
    <name evidence="1" type="ORF">LSAA_14960</name>
</gene>
<evidence type="ECO:0000313" key="1">
    <source>
        <dbReference type="EMBL" id="CAF3037633.1"/>
    </source>
</evidence>
<organism evidence="1 2">
    <name type="scientific">Lepeophtheirus salmonis</name>
    <name type="common">Salmon louse</name>
    <name type="synonym">Caligus salmonis</name>
    <dbReference type="NCBI Taxonomy" id="72036"/>
    <lineage>
        <taxon>Eukaryota</taxon>
        <taxon>Metazoa</taxon>
        <taxon>Ecdysozoa</taxon>
        <taxon>Arthropoda</taxon>
        <taxon>Crustacea</taxon>
        <taxon>Multicrustacea</taxon>
        <taxon>Hexanauplia</taxon>
        <taxon>Copepoda</taxon>
        <taxon>Siphonostomatoida</taxon>
        <taxon>Caligidae</taxon>
        <taxon>Lepeophtheirus</taxon>
    </lineage>
</organism>
<reference evidence="1" key="1">
    <citation type="submission" date="2021-02" db="EMBL/GenBank/DDBJ databases">
        <authorList>
            <person name="Bekaert M."/>
        </authorList>
    </citation>
    <scope>NUCLEOTIDE SEQUENCE</scope>
    <source>
        <strain evidence="1">IoA-00</strain>
    </source>
</reference>
<dbReference type="InterPro" id="IPR027993">
    <property type="entry name" value="DUF4495"/>
</dbReference>
<dbReference type="Pfam" id="PF14906">
    <property type="entry name" value="DUF4495"/>
    <property type="match status" value="1"/>
</dbReference>
<accession>A0A7R8D5R1</accession>
<dbReference type="EMBL" id="HG994588">
    <property type="protein sequence ID" value="CAF3037633.1"/>
    <property type="molecule type" value="Genomic_DNA"/>
</dbReference>
<dbReference type="Proteomes" id="UP000675881">
    <property type="component" value="Chromosome 9"/>
</dbReference>